<name>A0AAW0J4X1_QUESU</name>
<organism evidence="2 3">
    <name type="scientific">Quercus suber</name>
    <name type="common">Cork oak</name>
    <dbReference type="NCBI Taxonomy" id="58331"/>
    <lineage>
        <taxon>Eukaryota</taxon>
        <taxon>Viridiplantae</taxon>
        <taxon>Streptophyta</taxon>
        <taxon>Embryophyta</taxon>
        <taxon>Tracheophyta</taxon>
        <taxon>Spermatophyta</taxon>
        <taxon>Magnoliopsida</taxon>
        <taxon>eudicotyledons</taxon>
        <taxon>Gunneridae</taxon>
        <taxon>Pentapetalae</taxon>
        <taxon>rosids</taxon>
        <taxon>fabids</taxon>
        <taxon>Fagales</taxon>
        <taxon>Fagaceae</taxon>
        <taxon>Quercus</taxon>
    </lineage>
</organism>
<keyword evidence="3" id="KW-1185">Reference proteome</keyword>
<dbReference type="Proteomes" id="UP000237347">
    <property type="component" value="Unassembled WGS sequence"/>
</dbReference>
<dbReference type="AlphaFoldDB" id="A0AAW0J4X1"/>
<accession>A0AAW0J4X1</accession>
<evidence type="ECO:0000313" key="2">
    <source>
        <dbReference type="EMBL" id="KAK7821346.1"/>
    </source>
</evidence>
<proteinExistence type="predicted"/>
<evidence type="ECO:0000313" key="3">
    <source>
        <dbReference type="Proteomes" id="UP000237347"/>
    </source>
</evidence>
<reference evidence="2 3" key="1">
    <citation type="journal article" date="2018" name="Sci. Data">
        <title>The draft genome sequence of cork oak.</title>
        <authorList>
            <person name="Ramos A.M."/>
            <person name="Usie A."/>
            <person name="Barbosa P."/>
            <person name="Barros P.M."/>
            <person name="Capote T."/>
            <person name="Chaves I."/>
            <person name="Simoes F."/>
            <person name="Abreu I."/>
            <person name="Carrasquinho I."/>
            <person name="Faro C."/>
            <person name="Guimaraes J.B."/>
            <person name="Mendonca D."/>
            <person name="Nobrega F."/>
            <person name="Rodrigues L."/>
            <person name="Saibo N.J.M."/>
            <person name="Varela M.C."/>
            <person name="Egas C."/>
            <person name="Matos J."/>
            <person name="Miguel C.M."/>
            <person name="Oliveira M.M."/>
            <person name="Ricardo C.P."/>
            <person name="Goncalves S."/>
        </authorList>
    </citation>
    <scope>NUCLEOTIDE SEQUENCE [LARGE SCALE GENOMIC DNA]</scope>
    <source>
        <strain evidence="3">cv. HL8</strain>
    </source>
</reference>
<gene>
    <name evidence="2" type="ORF">CFP56_037802</name>
</gene>
<dbReference type="EMBL" id="PKMF04000704">
    <property type="protein sequence ID" value="KAK7821346.1"/>
    <property type="molecule type" value="Genomic_DNA"/>
</dbReference>
<sequence>MRFRFAWSSLPEYSHPTSSCQSHEPLSILIRSRRESRANESYT</sequence>
<protein>
    <submittedName>
        <fullName evidence="2">Uncharacterized protein</fullName>
    </submittedName>
</protein>
<evidence type="ECO:0000256" key="1">
    <source>
        <dbReference type="SAM" id="MobiDB-lite"/>
    </source>
</evidence>
<feature type="region of interest" description="Disordered" evidence="1">
    <location>
        <begin position="1"/>
        <end position="21"/>
    </location>
</feature>
<comment type="caution">
    <text evidence="2">The sequence shown here is derived from an EMBL/GenBank/DDBJ whole genome shotgun (WGS) entry which is preliminary data.</text>
</comment>